<dbReference type="AlphaFoldDB" id="C6XV99"/>
<dbReference type="OrthoDB" id="944318at2"/>
<keyword evidence="2" id="KW-1185">Reference proteome</keyword>
<name>C6XV99_PEDHD</name>
<gene>
    <name evidence="1" type="ordered locus">Phep_1756</name>
</gene>
<dbReference type="KEGG" id="phe:Phep_1756"/>
<dbReference type="Proteomes" id="UP000000852">
    <property type="component" value="Chromosome"/>
</dbReference>
<evidence type="ECO:0000313" key="1">
    <source>
        <dbReference type="EMBL" id="ACU03965.1"/>
    </source>
</evidence>
<accession>C6XV99</accession>
<protein>
    <submittedName>
        <fullName evidence="1">Uncharacterized protein</fullName>
    </submittedName>
</protein>
<evidence type="ECO:0000313" key="2">
    <source>
        <dbReference type="Proteomes" id="UP000000852"/>
    </source>
</evidence>
<dbReference type="eggNOG" id="COG5464">
    <property type="taxonomic scope" value="Bacteria"/>
</dbReference>
<organism evidence="1 2">
    <name type="scientific">Pedobacter heparinus (strain ATCC 13125 / DSM 2366 / CIP 104194 / JCM 7457 / NBRC 12017 / NCIMB 9290 / NRRL B-14731 / HIM 762-3)</name>
    <dbReference type="NCBI Taxonomy" id="485917"/>
    <lineage>
        <taxon>Bacteria</taxon>
        <taxon>Pseudomonadati</taxon>
        <taxon>Bacteroidota</taxon>
        <taxon>Sphingobacteriia</taxon>
        <taxon>Sphingobacteriales</taxon>
        <taxon>Sphingobacteriaceae</taxon>
        <taxon>Pedobacter</taxon>
    </lineage>
</organism>
<dbReference type="STRING" id="485917.Phep_1756"/>
<dbReference type="RefSeq" id="WP_015807579.1">
    <property type="nucleotide sequence ID" value="NC_013061.1"/>
</dbReference>
<reference evidence="1 2" key="1">
    <citation type="journal article" date="2009" name="Stand. Genomic Sci.">
        <title>Complete genome sequence of Pedobacter heparinus type strain (HIM 762-3).</title>
        <authorList>
            <person name="Han C."/>
            <person name="Spring S."/>
            <person name="Lapidus A."/>
            <person name="Del Rio T.G."/>
            <person name="Tice H."/>
            <person name="Copeland A."/>
            <person name="Cheng J.F."/>
            <person name="Lucas S."/>
            <person name="Chen F."/>
            <person name="Nolan M."/>
            <person name="Bruce D."/>
            <person name="Goodwin L."/>
            <person name="Pitluck S."/>
            <person name="Ivanova N."/>
            <person name="Mavromatis K."/>
            <person name="Mikhailova N."/>
            <person name="Pati A."/>
            <person name="Chen A."/>
            <person name="Palaniappan K."/>
            <person name="Land M."/>
            <person name="Hauser L."/>
            <person name="Chang Y.J."/>
            <person name="Jeffries C.C."/>
            <person name="Saunders E."/>
            <person name="Chertkov O."/>
            <person name="Brettin T."/>
            <person name="Goker M."/>
            <person name="Rohde M."/>
            <person name="Bristow J."/>
            <person name="Eisen J.A."/>
            <person name="Markowitz V."/>
            <person name="Hugenholtz P."/>
            <person name="Kyrpides N.C."/>
            <person name="Klenk H.P."/>
            <person name="Detter J.C."/>
        </authorList>
    </citation>
    <scope>NUCLEOTIDE SEQUENCE [LARGE SCALE GENOMIC DNA]</scope>
    <source>
        <strain evidence="2">ATCC 13125 / DSM 2366 / CIP 104194 / JCM 7457 / NBRC 12017 / NCIMB 9290 / NRRL B-14731 / HIM 762-3</strain>
    </source>
</reference>
<sequence>MNFLRYYVRFSDPGNNSIFEQELQKLTGRSNTMGIEELLLDRAKNEGEAKGRHAERTKSLKEKKTIARKFKNKGIDINTIAEATGLTIQEIERL</sequence>
<dbReference type="EMBL" id="CP001681">
    <property type="protein sequence ID" value="ACU03965.1"/>
    <property type="molecule type" value="Genomic_DNA"/>
</dbReference>
<dbReference type="HOGENOM" id="CLU_2383542_0_0_10"/>
<proteinExistence type="predicted"/>